<reference evidence="3 4" key="1">
    <citation type="submission" date="2019-05" db="EMBL/GenBank/DDBJ databases">
        <title>Draft genome sequence of Actinomadura geliboluensis A8036.</title>
        <authorList>
            <person name="Saricaoglu S."/>
            <person name="Isik K."/>
        </authorList>
    </citation>
    <scope>NUCLEOTIDE SEQUENCE [LARGE SCALE GENOMIC DNA]</scope>
    <source>
        <strain evidence="3 4">A8036</strain>
    </source>
</reference>
<evidence type="ECO:0000313" key="3">
    <source>
        <dbReference type="EMBL" id="TMR39283.1"/>
    </source>
</evidence>
<dbReference type="AlphaFoldDB" id="A0A5S4H236"/>
<name>A0A5S4H236_9ACTN</name>
<proteinExistence type="predicted"/>
<feature type="transmembrane region" description="Helical" evidence="2">
    <location>
        <begin position="405"/>
        <end position="426"/>
    </location>
</feature>
<feature type="region of interest" description="Disordered" evidence="1">
    <location>
        <begin position="107"/>
        <end position="126"/>
    </location>
</feature>
<sequence>MINEVRASARIAVAWSAVLLCLVIASAAVQLAGRSDGEARPVRAPVVVIGVAGLAWGDIRADQTPNLWRLLAGGAAAGAATVRTTGGPACASDGWLSLSAGQASVGPRTDGGECAPLPPVRGTGGGARVQRWDRLVDAQRRSEFSPRPGALGMALAEHEGCATAIGPGAAIALARPDGTVDRYSATVADAALGCPVTVIDGGQVVESGSGRLDSLARIDAFAGGVLERLGDRATVLVQGVSEPPGGTPYLAVSMVDGPATGARPAPALLTVSSTRWGGVVRLLDVPSTLLAAVGAPEPAEFSGAPISLGRARPTDPTTTVHELGAVTTTDQTLRRWSALLLLMAAATQLALYAAAVIVRRRPPPGPGRRRLKRLFIHATLAFSVLPVSVYLVSLTRWWHAPFPDAALWGALAVTVVLAAVPARLLPARPLWRVPLAVALLTFSVLVVDAATGTLLHRASPFGPSALYGGRYYGFGNSTFAVFAVAALVAAGAAAAELTARGRRRTAAAAVTAIGAIAVAVDTWPAWGADVGGGLALIPGAAVLAFAVAGVRLTPARLVAVGAASVAVVAAVALLDWLRPATSRTHAGRFVQDVLDGEAWQLIDRKAGYALSSLAGGPLAWGTALVLILLVLALAWPHRFSPRYLDAALHQWPTLRPTLAAVLTTCTIGAVVNDYGIRLITYGLITVLPLLALTCARTTQEPNEHNTQTKDDPTKASPEAEPQP</sequence>
<organism evidence="3 4">
    <name type="scientific">Actinomadura geliboluensis</name>
    <dbReference type="NCBI Taxonomy" id="882440"/>
    <lineage>
        <taxon>Bacteria</taxon>
        <taxon>Bacillati</taxon>
        <taxon>Actinomycetota</taxon>
        <taxon>Actinomycetes</taxon>
        <taxon>Streptosporangiales</taxon>
        <taxon>Thermomonosporaceae</taxon>
        <taxon>Actinomadura</taxon>
    </lineage>
</organism>
<dbReference type="OrthoDB" id="3264110at2"/>
<dbReference type="EMBL" id="VCKZ01000089">
    <property type="protein sequence ID" value="TMR39283.1"/>
    <property type="molecule type" value="Genomic_DNA"/>
</dbReference>
<feature type="transmembrane region" description="Helical" evidence="2">
    <location>
        <begin position="433"/>
        <end position="451"/>
    </location>
</feature>
<comment type="caution">
    <text evidence="3">The sequence shown here is derived from an EMBL/GenBank/DDBJ whole genome shotgun (WGS) entry which is preliminary data.</text>
</comment>
<keyword evidence="2" id="KW-1133">Transmembrane helix</keyword>
<dbReference type="Proteomes" id="UP000305238">
    <property type="component" value="Unassembled WGS sequence"/>
</dbReference>
<evidence type="ECO:0000256" key="2">
    <source>
        <dbReference type="SAM" id="Phobius"/>
    </source>
</evidence>
<keyword evidence="2" id="KW-0472">Membrane</keyword>
<feature type="transmembrane region" description="Helical" evidence="2">
    <location>
        <begin position="532"/>
        <end position="550"/>
    </location>
</feature>
<feature type="compositionally biased region" description="Basic and acidic residues" evidence="1">
    <location>
        <begin position="701"/>
        <end position="713"/>
    </location>
</feature>
<feature type="transmembrane region" description="Helical" evidence="2">
    <location>
        <begin position="336"/>
        <end position="358"/>
    </location>
</feature>
<feature type="region of interest" description="Disordered" evidence="1">
    <location>
        <begin position="699"/>
        <end position="723"/>
    </location>
</feature>
<evidence type="ECO:0000313" key="4">
    <source>
        <dbReference type="Proteomes" id="UP000305238"/>
    </source>
</evidence>
<feature type="transmembrane region" description="Helical" evidence="2">
    <location>
        <begin position="618"/>
        <end position="635"/>
    </location>
</feature>
<gene>
    <name evidence="3" type="ORF">ETD96_14710</name>
</gene>
<feature type="transmembrane region" description="Helical" evidence="2">
    <location>
        <begin position="557"/>
        <end position="577"/>
    </location>
</feature>
<keyword evidence="2" id="KW-0812">Transmembrane</keyword>
<protein>
    <submittedName>
        <fullName evidence="3">Uncharacterized protein</fullName>
    </submittedName>
</protein>
<dbReference type="RefSeq" id="WP_138636906.1">
    <property type="nucleotide sequence ID" value="NZ_VCKZ01000089.1"/>
</dbReference>
<evidence type="ECO:0000256" key="1">
    <source>
        <dbReference type="SAM" id="MobiDB-lite"/>
    </source>
</evidence>
<keyword evidence="4" id="KW-1185">Reference proteome</keyword>
<feature type="transmembrane region" description="Helical" evidence="2">
    <location>
        <begin position="374"/>
        <end position="393"/>
    </location>
</feature>
<feature type="transmembrane region" description="Helical" evidence="2">
    <location>
        <begin position="506"/>
        <end position="526"/>
    </location>
</feature>
<feature type="transmembrane region" description="Helical" evidence="2">
    <location>
        <begin position="471"/>
        <end position="494"/>
    </location>
</feature>
<accession>A0A5S4H236</accession>